<evidence type="ECO:0000313" key="6">
    <source>
        <dbReference type="Proteomes" id="UP000296883"/>
    </source>
</evidence>
<dbReference type="InterPro" id="IPR058066">
    <property type="entry name" value="pXO2-14_N"/>
</dbReference>
<protein>
    <recommendedName>
        <fullName evidence="3">DUF8208 domain-containing protein</fullName>
    </recommendedName>
</protein>
<feature type="transmembrane region" description="Helical" evidence="2">
    <location>
        <begin position="232"/>
        <end position="251"/>
    </location>
</feature>
<accession>A0AAJ5JLL7</accession>
<evidence type="ECO:0000313" key="5">
    <source>
        <dbReference type="EMBL" id="TFZ42957.1"/>
    </source>
</evidence>
<evidence type="ECO:0000313" key="7">
    <source>
        <dbReference type="Proteomes" id="UP000297725"/>
    </source>
</evidence>
<feature type="compositionally biased region" description="Polar residues" evidence="1">
    <location>
        <begin position="599"/>
        <end position="625"/>
    </location>
</feature>
<dbReference type="Proteomes" id="UP000296883">
    <property type="component" value="Plasmid punnamed2"/>
</dbReference>
<dbReference type="InterPro" id="IPR058521">
    <property type="entry name" value="DUF8208"/>
</dbReference>
<feature type="transmembrane region" description="Helical" evidence="2">
    <location>
        <begin position="286"/>
        <end position="310"/>
    </location>
</feature>
<feature type="transmembrane region" description="Helical" evidence="2">
    <location>
        <begin position="20"/>
        <end position="40"/>
    </location>
</feature>
<feature type="compositionally biased region" description="Polar residues" evidence="1">
    <location>
        <begin position="494"/>
        <end position="509"/>
    </location>
</feature>
<feature type="domain" description="DUF8208" evidence="3">
    <location>
        <begin position="17"/>
        <end position="361"/>
    </location>
</feature>
<dbReference type="NCBIfam" id="NF045890">
    <property type="entry name" value="conj_pls20_p028"/>
    <property type="match status" value="1"/>
</dbReference>
<dbReference type="AlphaFoldDB" id="A0AAJ5JLL7"/>
<feature type="compositionally biased region" description="Polar residues" evidence="1">
    <location>
        <begin position="553"/>
        <end position="568"/>
    </location>
</feature>
<reference evidence="5 7" key="1">
    <citation type="submission" date="2019-03" db="EMBL/GenBank/DDBJ databases">
        <title>Vagococcus sp. was isolated fron gut of Carduelis flavirostris.</title>
        <authorList>
            <person name="Ge Y."/>
        </authorList>
    </citation>
    <scope>NUCLEOTIDE SEQUENCE [LARGE SCALE GENOMIC DNA]</scope>
    <source>
        <strain evidence="5 7">CF-210</strain>
    </source>
</reference>
<dbReference type="RefSeq" id="WP_135253583.1">
    <property type="nucleotide sequence ID" value="NZ_CP038867.1"/>
</dbReference>
<keyword evidence="2" id="KW-0472">Membrane</keyword>
<keyword evidence="4" id="KW-0614">Plasmid</keyword>
<keyword evidence="2" id="KW-1133">Transmembrane helix</keyword>
<organism evidence="5 7">
    <name type="scientific">Vagococcus xieshaowenii</name>
    <dbReference type="NCBI Taxonomy" id="2562451"/>
    <lineage>
        <taxon>Bacteria</taxon>
        <taxon>Bacillati</taxon>
        <taxon>Bacillota</taxon>
        <taxon>Bacilli</taxon>
        <taxon>Lactobacillales</taxon>
        <taxon>Enterococcaceae</taxon>
        <taxon>Vagococcus</taxon>
    </lineage>
</organism>
<dbReference type="EMBL" id="CP038867">
    <property type="protein sequence ID" value="QCA29682.1"/>
    <property type="molecule type" value="Genomic_DNA"/>
</dbReference>
<dbReference type="EMBL" id="SRHU01000007">
    <property type="protein sequence ID" value="TFZ42957.1"/>
    <property type="molecule type" value="Genomic_DNA"/>
</dbReference>
<feature type="region of interest" description="Disordered" evidence="1">
    <location>
        <begin position="448"/>
        <end position="672"/>
    </location>
</feature>
<name>A0AAJ5JLL7_9ENTE</name>
<feature type="transmembrane region" description="Helical" evidence="2">
    <location>
        <begin position="258"/>
        <end position="274"/>
    </location>
</feature>
<proteinExistence type="predicted"/>
<feature type="compositionally biased region" description="Polar residues" evidence="1">
    <location>
        <begin position="521"/>
        <end position="545"/>
    </location>
</feature>
<reference evidence="4 6" key="2">
    <citation type="submission" date="2019-04" db="EMBL/GenBank/DDBJ databases">
        <authorList>
            <person name="Ge Y."/>
        </authorList>
    </citation>
    <scope>NUCLEOTIDE SEQUENCE [LARGE SCALE GENOMIC DNA]</scope>
    <source>
        <strain evidence="4">CF-49</strain>
        <strain evidence="6">personal::cf-49</strain>
        <plasmid evidence="4 6">punnamed2</plasmid>
    </source>
</reference>
<evidence type="ECO:0000256" key="2">
    <source>
        <dbReference type="SAM" id="Phobius"/>
    </source>
</evidence>
<dbReference type="Proteomes" id="UP000297725">
    <property type="component" value="Unassembled WGS sequence"/>
</dbReference>
<dbReference type="Pfam" id="PF26635">
    <property type="entry name" value="DUF8208"/>
    <property type="match status" value="1"/>
</dbReference>
<evidence type="ECO:0000313" key="4">
    <source>
        <dbReference type="EMBL" id="QCA29682.1"/>
    </source>
</evidence>
<feature type="compositionally biased region" description="Basic and acidic residues" evidence="1">
    <location>
        <begin position="481"/>
        <end position="493"/>
    </location>
</feature>
<keyword evidence="2" id="KW-0812">Transmembrane</keyword>
<feature type="transmembrane region" description="Helical" evidence="2">
    <location>
        <begin position="69"/>
        <end position="86"/>
    </location>
</feature>
<feature type="compositionally biased region" description="Low complexity" evidence="1">
    <location>
        <begin position="638"/>
        <end position="652"/>
    </location>
</feature>
<feature type="transmembrane region" description="Helical" evidence="2">
    <location>
        <begin position="322"/>
        <end position="342"/>
    </location>
</feature>
<keyword evidence="6" id="KW-1185">Reference proteome</keyword>
<gene>
    <name evidence="5" type="ORF">E4031_01600</name>
    <name evidence="4" type="ORF">E4Z98_09860</name>
</gene>
<geneLocation type="plasmid" evidence="4 6">
    <name>punnamed2</name>
</geneLocation>
<feature type="transmembrane region" description="Helical" evidence="2">
    <location>
        <begin position="98"/>
        <end position="120"/>
    </location>
</feature>
<evidence type="ECO:0000256" key="1">
    <source>
        <dbReference type="SAM" id="MobiDB-lite"/>
    </source>
</evidence>
<evidence type="ECO:0000259" key="3">
    <source>
        <dbReference type="Pfam" id="PF26635"/>
    </source>
</evidence>
<dbReference type="GeneID" id="39759775"/>
<sequence>MTDVFKILKEYRDYLDVSNFFASFFRMIGWLILQLFKGLVDAMDGLLNQVYKLVEFPMSNGVTQFVEDYRFAIYGIGSVCLIWFFIRYANNRNLQIKGLLDNVILGVLVVVTSSVIISTLTTGTFEVAKSIYSGTGSTSSAIFNENIVDTLSFDTQGWPGADDVQTINLNKTQLSYLDITQEIDASKAEFSSDVSKKVFSNRVENNASNQLEMVKLESGLFKIDQHYYRYSWHPWIIFFQLVISFFILFLATFKYLQAIYNIAFNSVILPFFAFSDVVEGSKVKKIIQGIINTLINVLLFAVSMKVYRLFSNYLGTADINGLVKVAIQLILVVIIIEGPWIIQELTGQEGGLKSSVGRAMALGGAMKAVGIGAAFTPSVANRAKNAVENAANSVRNKSSLLAGMSKGALNEVKGDLDVKQASNEAKSSEVNKPNNDDLAIKPLSEEEKMAAEESLLSPTSDGQDQPLTKDLAVSEGNSEAITKDDMDTSKASEESLNPSLDATEGTNENAKGLTSEESKELNQPLSDAMATKQSELNKPSAVSQDNTKEENNRLNSELANNTQESSATDLPGNVGMEQLAQQQEVSAIKEGLSPKEPQTPLSAQNGNKANITPNLIPSQAINTSAPMARVPSATKVNPSLSIPKPSISDSPSVRMSAPTSLQGGQPRPSVMTPQQVTVPSHIANNEGKIQLSLDSQSPRPISTTQSMQSIRADRQLEKSMMKVERARERQVTFDVGQNTGKEAVKFAKGVKQLFTKQGNKEG</sequence>
<feature type="compositionally biased region" description="Polar residues" evidence="1">
    <location>
        <begin position="456"/>
        <end position="466"/>
    </location>
</feature>